<dbReference type="PROSITE" id="PS50011">
    <property type="entry name" value="PROTEIN_KINASE_DOM"/>
    <property type="match status" value="1"/>
</dbReference>
<protein>
    <submittedName>
        <fullName evidence="7">Protein kinase</fullName>
    </submittedName>
</protein>
<dbReference type="PANTHER" id="PTHR43289:SF6">
    <property type="entry name" value="SERINE_THREONINE-PROTEIN KINASE NEKL-3"/>
    <property type="match status" value="1"/>
</dbReference>
<dbReference type="EMBL" id="JAAAPK010000011">
    <property type="protein sequence ID" value="NBC44827.1"/>
    <property type="molecule type" value="Genomic_DNA"/>
</dbReference>
<keyword evidence="4" id="KW-0067">ATP-binding</keyword>
<keyword evidence="8" id="KW-1185">Reference proteome</keyword>
<dbReference type="InterPro" id="IPR008266">
    <property type="entry name" value="Tyr_kinase_AS"/>
</dbReference>
<feature type="compositionally biased region" description="Pro residues" evidence="5">
    <location>
        <begin position="405"/>
        <end position="419"/>
    </location>
</feature>
<evidence type="ECO:0000313" key="7">
    <source>
        <dbReference type="EMBL" id="NBC44827.1"/>
    </source>
</evidence>
<evidence type="ECO:0000256" key="3">
    <source>
        <dbReference type="ARBA" id="ARBA00022777"/>
    </source>
</evidence>
<dbReference type="GO" id="GO:0004674">
    <property type="term" value="F:protein serine/threonine kinase activity"/>
    <property type="evidence" value="ECO:0007669"/>
    <property type="project" value="TreeGrafter"/>
</dbReference>
<comment type="caution">
    <text evidence="7">The sequence shown here is derived from an EMBL/GenBank/DDBJ whole genome shotgun (WGS) entry which is preliminary data.</text>
</comment>
<evidence type="ECO:0000256" key="2">
    <source>
        <dbReference type="ARBA" id="ARBA00022741"/>
    </source>
</evidence>
<sequence length="601" mass="64944">MTTAEVFSYLKPGSRLGAYRVREWKGGGAYGDVYRGVKDGKPVALKLSKHRQHSADPGKTDERLLRELVCLVHVDHPHIAKVQGWARTPQGRGYLVLEYVDGWTLAHWLQNARPTFQQVARLFAKLAHALEHMHGRRVRHRDLSLSNVMVRKVDGEPVLIDLGAGEYSGAQELTDAPLPPGTNRYRSPEAARFFKENQNNPDARYPFPPEDDLYSLAVCLYDALTDAEPARGGWEARKAPRIDVNSPMWAPPSARTANPRVPEALSEWVEKWMARDFEKRLPSLASMREALEALGAQEGAEWLAPVQAPPEAVSAVSEATGDPPAKARRRVLAGAVAAVVLAVGAFALLREAPSREAPFVPAVPESSSGPRAKPPQAHPSPPAPSTSAVPSPSEVPPAVKESPSVPAPTNPSSNPPVAKPPMKSAPAFSRGFLKKCAGAGALAAALLGCPAQQVQPTQERCPAAAAENIRRLGLDDGSQITILVDVKQPIFRSPDECKATGRVWSDEGWCLTLLGDGKLESETEEKIGRLPEGSRLYGRVWTEGATVVGRYTRARKPNGEEIDVCMSLSANGGLDKMPGSKPGAALVRPRDAATSITKQWH</sequence>
<dbReference type="InterPro" id="IPR000719">
    <property type="entry name" value="Prot_kinase_dom"/>
</dbReference>
<feature type="region of interest" description="Disordered" evidence="5">
    <location>
        <begin position="576"/>
        <end position="601"/>
    </location>
</feature>
<feature type="compositionally biased region" description="Low complexity" evidence="5">
    <location>
        <begin position="385"/>
        <end position="404"/>
    </location>
</feature>
<dbReference type="PANTHER" id="PTHR43289">
    <property type="entry name" value="MITOGEN-ACTIVATED PROTEIN KINASE KINASE KINASE 20-RELATED"/>
    <property type="match status" value="1"/>
</dbReference>
<accession>A0A7X4YI42</accession>
<keyword evidence="2" id="KW-0547">Nucleotide-binding</keyword>
<dbReference type="Gene3D" id="3.30.200.20">
    <property type="entry name" value="Phosphorylase Kinase, domain 1"/>
    <property type="match status" value="1"/>
</dbReference>
<dbReference type="SUPFAM" id="SSF56112">
    <property type="entry name" value="Protein kinase-like (PK-like)"/>
    <property type="match status" value="1"/>
</dbReference>
<dbReference type="PROSITE" id="PS00109">
    <property type="entry name" value="PROTEIN_KINASE_TYR"/>
    <property type="match status" value="1"/>
</dbReference>
<dbReference type="GO" id="GO:0005524">
    <property type="term" value="F:ATP binding"/>
    <property type="evidence" value="ECO:0007669"/>
    <property type="project" value="UniProtKB-KW"/>
</dbReference>
<feature type="compositionally biased region" description="Pro residues" evidence="5">
    <location>
        <begin position="372"/>
        <end position="384"/>
    </location>
</feature>
<evidence type="ECO:0000256" key="4">
    <source>
        <dbReference type="ARBA" id="ARBA00022840"/>
    </source>
</evidence>
<dbReference type="Gene3D" id="1.10.510.10">
    <property type="entry name" value="Transferase(Phosphotransferase) domain 1"/>
    <property type="match status" value="1"/>
</dbReference>
<dbReference type="InterPro" id="IPR011009">
    <property type="entry name" value="Kinase-like_dom_sf"/>
</dbReference>
<dbReference type="RefSeq" id="WP_139915916.1">
    <property type="nucleotide sequence ID" value="NZ_CBCSLE010000011.1"/>
</dbReference>
<name>A0A7X4YI42_9BACT</name>
<dbReference type="CDD" id="cd14014">
    <property type="entry name" value="STKc_PknB_like"/>
    <property type="match status" value="1"/>
</dbReference>
<gene>
    <name evidence="7" type="ORF">GTZ93_34020</name>
</gene>
<feature type="region of interest" description="Disordered" evidence="5">
    <location>
        <begin position="359"/>
        <end position="422"/>
    </location>
</feature>
<organism evidence="7 8">
    <name type="scientific">Corallococcus exiguus</name>
    <dbReference type="NCBI Taxonomy" id="83462"/>
    <lineage>
        <taxon>Bacteria</taxon>
        <taxon>Pseudomonadati</taxon>
        <taxon>Myxococcota</taxon>
        <taxon>Myxococcia</taxon>
        <taxon>Myxococcales</taxon>
        <taxon>Cystobacterineae</taxon>
        <taxon>Myxococcaceae</taxon>
        <taxon>Corallococcus</taxon>
    </lineage>
</organism>
<dbReference type="Pfam" id="PF00069">
    <property type="entry name" value="Pkinase"/>
    <property type="match status" value="1"/>
</dbReference>
<keyword evidence="3 7" id="KW-0418">Kinase</keyword>
<proteinExistence type="predicted"/>
<evidence type="ECO:0000259" key="6">
    <source>
        <dbReference type="PROSITE" id="PS50011"/>
    </source>
</evidence>
<feature type="domain" description="Protein kinase" evidence="6">
    <location>
        <begin position="19"/>
        <end position="303"/>
    </location>
</feature>
<keyword evidence="1" id="KW-0808">Transferase</keyword>
<evidence type="ECO:0000313" key="8">
    <source>
        <dbReference type="Proteomes" id="UP000537825"/>
    </source>
</evidence>
<dbReference type="AlphaFoldDB" id="A0A7X4YI42"/>
<evidence type="ECO:0000256" key="1">
    <source>
        <dbReference type="ARBA" id="ARBA00022679"/>
    </source>
</evidence>
<evidence type="ECO:0000256" key="5">
    <source>
        <dbReference type="SAM" id="MobiDB-lite"/>
    </source>
</evidence>
<dbReference type="Proteomes" id="UP000537825">
    <property type="component" value="Unassembled WGS sequence"/>
</dbReference>
<reference evidence="7 8" key="1">
    <citation type="submission" date="2020-01" db="EMBL/GenBank/DDBJ databases">
        <title>The draft genome sequence of Corallococcus exiguus DSM 14696.</title>
        <authorList>
            <person name="Zhang X."/>
            <person name="Zhu H."/>
        </authorList>
    </citation>
    <scope>NUCLEOTIDE SEQUENCE [LARGE SCALE GENOMIC DNA]</scope>
    <source>
        <strain evidence="7 8">DSM 14696</strain>
    </source>
</reference>